<dbReference type="Gene3D" id="3.30.565.10">
    <property type="entry name" value="Histidine kinase-like ATPase, C-terminal domain"/>
    <property type="match status" value="1"/>
</dbReference>
<dbReference type="SUPFAM" id="SSF55874">
    <property type="entry name" value="ATPase domain of HSP90 chaperone/DNA topoisomerase II/histidine kinase"/>
    <property type="match status" value="1"/>
</dbReference>
<dbReference type="AlphaFoldDB" id="A0A9D7E193"/>
<evidence type="ECO:0008006" key="3">
    <source>
        <dbReference type="Google" id="ProtNLM"/>
    </source>
</evidence>
<organism evidence="1 2">
    <name type="scientific">Candidatus Methylophosphatis roskildensis</name>
    <dbReference type="NCBI Taxonomy" id="2899263"/>
    <lineage>
        <taxon>Bacteria</taxon>
        <taxon>Pseudomonadati</taxon>
        <taxon>Pseudomonadota</taxon>
        <taxon>Betaproteobacteria</taxon>
        <taxon>Nitrosomonadales</taxon>
        <taxon>Sterolibacteriaceae</taxon>
        <taxon>Candidatus Methylophosphatis</taxon>
    </lineage>
</organism>
<evidence type="ECO:0000313" key="2">
    <source>
        <dbReference type="Proteomes" id="UP000807785"/>
    </source>
</evidence>
<dbReference type="EMBL" id="JADJEV010000004">
    <property type="protein sequence ID" value="MBK6974685.1"/>
    <property type="molecule type" value="Genomic_DNA"/>
</dbReference>
<comment type="caution">
    <text evidence="1">The sequence shown here is derived from an EMBL/GenBank/DDBJ whole genome shotgun (WGS) entry which is preliminary data.</text>
</comment>
<dbReference type="Proteomes" id="UP000807785">
    <property type="component" value="Unassembled WGS sequence"/>
</dbReference>
<proteinExistence type="predicted"/>
<protein>
    <recommendedName>
        <fullName evidence="3">ATP-binding protein</fullName>
    </recommendedName>
</protein>
<sequence>MSKGVSLNINTERFMQRILGKLFEHAGRALSEAMQNSRRAGATEVRFLVTSDPEDRTNSVVHIADDGMGIVEWQALLTVAESGWDESLIDKEDAFGIGFAAILFGCRELVVRSRGHELRLNWTDATNQKRFAVVESTLAPEKGTLIRLEGFARDAINVEARIRECAAGFALPVFLDDEELPAPYRLKEQFVATAVGQVWFREFGTDGAYPFGKVQAYYQGLPIRVQVENGYRCGEPSIVIHVDDAAFPATAPDRAGLCDPDKFQRTFEEAVQKHWEGVLRQLFTELSNEDFVDSYWNKARRFGCSDLLDRCPVLPAHILASVDGFSFLRTDGDSNLGPCETRVSRADVESGRIVLAELPSDDESDDGFAFLTLARLRGWVFVSDLPAEHWAHPYVISLDKCQAVGNEQVPAFTVEVCYVPSRSVRFCGRWVEAPIDLVERYAIVLKNATGEVVHSAEVEDCGLYRDGALIVPAKESGYLLCRQISRYLDENESFHEDAFEDDEAALHDLISELRGLSVGAIVGKALADRGVAAKPGVAGKAAIVIFGRPEDRWCTASHTHVIELSEAAIAEWTARHPEAGALNPVVPAIAPLVHALTAAADKPV</sequence>
<dbReference type="InterPro" id="IPR036890">
    <property type="entry name" value="HATPase_C_sf"/>
</dbReference>
<reference evidence="1" key="1">
    <citation type="submission" date="2020-10" db="EMBL/GenBank/DDBJ databases">
        <title>Connecting structure to function with the recovery of over 1000 high-quality activated sludge metagenome-assembled genomes encoding full-length rRNA genes using long-read sequencing.</title>
        <authorList>
            <person name="Singleton C.M."/>
            <person name="Petriglieri F."/>
            <person name="Kristensen J.M."/>
            <person name="Kirkegaard R.H."/>
            <person name="Michaelsen T.Y."/>
            <person name="Andersen M.H."/>
            <person name="Karst S.M."/>
            <person name="Dueholm M.S."/>
            <person name="Nielsen P.H."/>
            <person name="Albertsen M."/>
        </authorList>
    </citation>
    <scope>NUCLEOTIDE SEQUENCE</scope>
    <source>
        <strain evidence="1">Bjer_18-Q3-R1-45_BAT3C.347</strain>
    </source>
</reference>
<name>A0A9D7E193_9PROT</name>
<gene>
    <name evidence="1" type="ORF">IPH26_17700</name>
</gene>
<accession>A0A9D7E193</accession>
<evidence type="ECO:0000313" key="1">
    <source>
        <dbReference type="EMBL" id="MBK6974685.1"/>
    </source>
</evidence>